<dbReference type="SUPFAM" id="SSF51679">
    <property type="entry name" value="Bacterial luciferase-like"/>
    <property type="match status" value="1"/>
</dbReference>
<feature type="domain" description="Luciferase-like" evidence="3">
    <location>
        <begin position="85"/>
        <end position="291"/>
    </location>
</feature>
<proteinExistence type="predicted"/>
<dbReference type="Proteomes" id="UP000294952">
    <property type="component" value="Unassembled WGS sequence"/>
</dbReference>
<dbReference type="GO" id="GO:0016705">
    <property type="term" value="F:oxidoreductase activity, acting on paired donors, with incorporation or reduction of molecular oxygen"/>
    <property type="evidence" value="ECO:0007669"/>
    <property type="project" value="InterPro"/>
</dbReference>
<accession>A0A4V3AYM3</accession>
<dbReference type="Gene3D" id="3.20.20.30">
    <property type="entry name" value="Luciferase-like domain"/>
    <property type="match status" value="1"/>
</dbReference>
<dbReference type="Pfam" id="PF00296">
    <property type="entry name" value="Bac_luciferase"/>
    <property type="match status" value="1"/>
</dbReference>
<dbReference type="PANTHER" id="PTHR43244">
    <property type="match status" value="1"/>
</dbReference>
<keyword evidence="1" id="KW-0560">Oxidoreductase</keyword>
<dbReference type="PANTHER" id="PTHR43244:SF1">
    <property type="entry name" value="5,10-METHYLENETETRAHYDROMETHANOPTERIN REDUCTASE"/>
    <property type="match status" value="1"/>
</dbReference>
<evidence type="ECO:0000256" key="1">
    <source>
        <dbReference type="ARBA" id="ARBA00023002"/>
    </source>
</evidence>
<dbReference type="InterPro" id="IPR036661">
    <property type="entry name" value="Luciferase-like_sf"/>
</dbReference>
<evidence type="ECO:0000313" key="4">
    <source>
        <dbReference type="EMBL" id="TDL07347.1"/>
    </source>
</evidence>
<evidence type="ECO:0000256" key="2">
    <source>
        <dbReference type="SAM" id="MobiDB-lite"/>
    </source>
</evidence>
<dbReference type="EMBL" id="SDLP01000004">
    <property type="protein sequence ID" value="TDL07347.1"/>
    <property type="molecule type" value="Genomic_DNA"/>
</dbReference>
<feature type="region of interest" description="Disordered" evidence="2">
    <location>
        <begin position="1"/>
        <end position="36"/>
    </location>
</feature>
<comment type="caution">
    <text evidence="4">The sequence shown here is derived from an EMBL/GenBank/DDBJ whole genome shotgun (WGS) entry which is preliminary data.</text>
</comment>
<dbReference type="CDD" id="cd01097">
    <property type="entry name" value="Tetrahydromethanopterin_reductase"/>
    <property type="match status" value="1"/>
</dbReference>
<evidence type="ECO:0000313" key="5">
    <source>
        <dbReference type="Proteomes" id="UP000294952"/>
    </source>
</evidence>
<reference evidence="4 5" key="1">
    <citation type="submission" date="2019-01" db="EMBL/GenBank/DDBJ databases">
        <title>High-quality-draft genome sequences of five non-tuberculosis mycobacteriaceae isolated from a nosocomial environment.</title>
        <authorList>
            <person name="Tiago I."/>
            <person name="Alarico S."/>
            <person name="Pereira S.G."/>
            <person name="Coelho C."/>
            <person name="Maranha A."/>
            <person name="Empadinhas N."/>
        </authorList>
    </citation>
    <scope>NUCLEOTIDE SEQUENCE [LARGE SCALE GENOMIC DNA]</scope>
    <source>
        <strain evidence="4 5">22DIII</strain>
    </source>
</reference>
<sequence length="356" mass="38026">MVRGAAGRRGWRSAAAPPDRGGRRLGRRRRDRRPPRLRGRIALPGKRCRLRRGHARAGGRRLPDHVAGGSAVTDRRGVVWRPDGDPRTLAPFCERAESAGVDEVWLWEDCFLHGGIAQTAVALMSTRSLVVGIGVLPAPLRSVVATALEVATLATLFPGRVQVGIGHGVQDWMRQSGVAVASPLTLLREYVTALRALLAGQTLSVAGAYVRLDGVRLDRIPDVAVPVLIGGTGPKTLALAGAIADGVLLDCQHTAASVRAALEHVARGGADRDLDAFRRVMYLACAPSSSDVRSRLVEEAQRWHVTPETDFGVGGSAEAIRDGAAAYRAAGIDTVVFQPIGTDPDPLEFIESLQRR</sequence>
<feature type="compositionally biased region" description="Basic residues" evidence="2">
    <location>
        <begin position="23"/>
        <end position="36"/>
    </location>
</feature>
<dbReference type="AlphaFoldDB" id="A0A4V3AYM3"/>
<evidence type="ECO:0000259" key="3">
    <source>
        <dbReference type="Pfam" id="PF00296"/>
    </source>
</evidence>
<name>A0A4V3AYM3_9MYCO</name>
<dbReference type="InterPro" id="IPR011251">
    <property type="entry name" value="Luciferase-like_dom"/>
</dbReference>
<gene>
    <name evidence="4" type="ORF">EUA04_15580</name>
</gene>
<organism evidence="4 5">
    <name type="scientific">Mycolicibacterium obuense</name>
    <dbReference type="NCBI Taxonomy" id="1807"/>
    <lineage>
        <taxon>Bacteria</taxon>
        <taxon>Bacillati</taxon>
        <taxon>Actinomycetota</taxon>
        <taxon>Actinomycetes</taxon>
        <taxon>Mycobacteriales</taxon>
        <taxon>Mycobacteriaceae</taxon>
        <taxon>Mycolicibacterium</taxon>
    </lineage>
</organism>
<protein>
    <submittedName>
        <fullName evidence="4">LLM class flavin-dependent oxidoreductase</fullName>
    </submittedName>
</protein>
<dbReference type="InterPro" id="IPR050564">
    <property type="entry name" value="F420-G6PD/mer"/>
</dbReference>